<feature type="transmembrane region" description="Helical" evidence="2">
    <location>
        <begin position="50"/>
        <end position="70"/>
    </location>
</feature>
<reference evidence="5 6" key="1">
    <citation type="submission" date="2018-11" db="EMBL/GenBank/DDBJ databases">
        <title>Genomes From Bacteria Associated with the Canine Oral Cavity: a Test Case for Automated Genome-Based Taxonomic Assignment.</title>
        <authorList>
            <person name="Coil D.A."/>
            <person name="Jospin G."/>
            <person name="Darling A.E."/>
            <person name="Wallis C."/>
            <person name="Davis I.J."/>
            <person name="Harris S."/>
            <person name="Eisen J.A."/>
            <person name="Holcombe L.J."/>
            <person name="O'Flynn C."/>
        </authorList>
    </citation>
    <scope>NUCLEOTIDE SEQUENCE [LARGE SCALE GENOMIC DNA]</scope>
    <source>
        <strain evidence="5 6">OH4621_COT-116</strain>
    </source>
</reference>
<evidence type="ECO:0000259" key="4">
    <source>
        <dbReference type="Pfam" id="PF03816"/>
    </source>
</evidence>
<dbReference type="PANTHER" id="PTHR33392">
    <property type="entry name" value="POLYISOPRENYL-TEICHOIC ACID--PEPTIDOGLYCAN TEICHOIC ACID TRANSFERASE TAGU"/>
    <property type="match status" value="1"/>
</dbReference>
<dbReference type="AlphaFoldDB" id="A0A3P1VFN9"/>
<evidence type="ECO:0000256" key="1">
    <source>
        <dbReference type="ARBA" id="ARBA00006068"/>
    </source>
</evidence>
<dbReference type="GO" id="GO:0006260">
    <property type="term" value="P:DNA replication"/>
    <property type="evidence" value="ECO:0007669"/>
    <property type="project" value="InterPro"/>
</dbReference>
<comment type="caution">
    <text evidence="5">The sequence shown here is derived from an EMBL/GenBank/DDBJ whole genome shotgun (WGS) entry which is preliminary data.</text>
</comment>
<keyword evidence="2" id="KW-1133">Transmembrane helix</keyword>
<dbReference type="Pfam" id="PF02916">
    <property type="entry name" value="DNA_PPF"/>
    <property type="match status" value="1"/>
</dbReference>
<feature type="domain" description="Cell envelope-related transcriptional attenuator" evidence="4">
    <location>
        <begin position="253"/>
        <end position="399"/>
    </location>
</feature>
<name>A0A3P1VFN9_9STRE</name>
<dbReference type="Proteomes" id="UP000281771">
    <property type="component" value="Unassembled WGS sequence"/>
</dbReference>
<dbReference type="InterPro" id="IPR004190">
    <property type="entry name" value="DNA_pol_proc_fac"/>
</dbReference>
<dbReference type="PANTHER" id="PTHR33392:SF6">
    <property type="entry name" value="POLYISOPRENYL-TEICHOIC ACID--PEPTIDOGLYCAN TEICHOIC ACID TRANSFERASE TAGU"/>
    <property type="match status" value="1"/>
</dbReference>
<dbReference type="InterPro" id="IPR050922">
    <property type="entry name" value="LytR/CpsA/Psr_CW_biosynth"/>
</dbReference>
<sequence>MSRHLRNEKTSKSVSKTWLVINSGFLALYTILAGFFIFKMYSHQFLAFRYVNIILTVVLIAVFVFSLIFLLRRRAKIGTTIFLLLFALVATAGLYLVQSTVEVAEKLNHTASYSEIEMSVVVPTGSSIQDIAELGQVQAPVHNDSENIQALINDLKVNKNLDLAPEVVDSYQQAYDNLLSGTTQGMILNSAYVSLLELSDPDYASKIRTLYTFKITKEINVSPAENQAEQDSNVVNIYISGIDTYGSISTVSRSDVNIIMTINMNTHKVLLTTTPRDAYVQIPDGGGEQYDKLTHAGIYGVETSMKTLERLYDVNIDYYARINFTSFLQLIDVIGGIEVYNDQEFVSHVGGYTFPAGNVMLNSEHALAFVRERYSLQAGDADRGRNQQKVISAIINKLASVNSIANFTNIINSLQQSIQTNMPYETMMHLANKQLSSGGSFVVSSQDVTGSGSTGQLPSYAMPSAALYMLSLDETSVETAKQAIKNTMEGN</sequence>
<dbReference type="RefSeq" id="WP_124775160.1">
    <property type="nucleotide sequence ID" value="NZ_RQZA01000001.1"/>
</dbReference>
<dbReference type="EMBL" id="RQZA01000001">
    <property type="protein sequence ID" value="RRD32250.1"/>
    <property type="molecule type" value="Genomic_DNA"/>
</dbReference>
<dbReference type="STRING" id="1123309.GCA_000377005_01323"/>
<feature type="transmembrane region" description="Helical" evidence="2">
    <location>
        <begin position="77"/>
        <end position="97"/>
    </location>
</feature>
<keyword evidence="2" id="KW-0472">Membrane</keyword>
<feature type="domain" description="DNA polymerase processivity factor" evidence="3">
    <location>
        <begin position="75"/>
        <end position="188"/>
    </location>
</feature>
<gene>
    <name evidence="5" type="ORF">EII38_00505</name>
</gene>
<accession>A0A3P1VFN9</accession>
<dbReference type="Gene3D" id="3.40.190.10">
    <property type="entry name" value="Periplasmic binding protein-like II"/>
    <property type="match status" value="1"/>
</dbReference>
<evidence type="ECO:0000256" key="2">
    <source>
        <dbReference type="SAM" id="Phobius"/>
    </source>
</evidence>
<evidence type="ECO:0000313" key="5">
    <source>
        <dbReference type="EMBL" id="RRD32250.1"/>
    </source>
</evidence>
<organism evidence="5 6">
    <name type="scientific">Streptococcus minor</name>
    <dbReference type="NCBI Taxonomy" id="229549"/>
    <lineage>
        <taxon>Bacteria</taxon>
        <taxon>Bacillati</taxon>
        <taxon>Bacillota</taxon>
        <taxon>Bacilli</taxon>
        <taxon>Lactobacillales</taxon>
        <taxon>Streptococcaceae</taxon>
        <taxon>Streptococcus</taxon>
    </lineage>
</organism>
<evidence type="ECO:0000259" key="3">
    <source>
        <dbReference type="Pfam" id="PF02916"/>
    </source>
</evidence>
<dbReference type="NCBIfam" id="TIGR00350">
    <property type="entry name" value="lytR_cpsA_psr"/>
    <property type="match status" value="1"/>
</dbReference>
<dbReference type="SUPFAM" id="SSF53850">
    <property type="entry name" value="Periplasmic binding protein-like II"/>
    <property type="match status" value="1"/>
</dbReference>
<evidence type="ECO:0000313" key="6">
    <source>
        <dbReference type="Proteomes" id="UP000281771"/>
    </source>
</evidence>
<comment type="similarity">
    <text evidence="1">Belongs to the LytR/CpsA/Psr (LCP) family.</text>
</comment>
<dbReference type="InterPro" id="IPR004474">
    <property type="entry name" value="LytR_CpsA_psr"/>
</dbReference>
<keyword evidence="2" id="KW-0812">Transmembrane</keyword>
<proteinExistence type="inferred from homology"/>
<dbReference type="Pfam" id="PF03816">
    <property type="entry name" value="LytR_cpsA_psr"/>
    <property type="match status" value="1"/>
</dbReference>
<keyword evidence="6" id="KW-1185">Reference proteome</keyword>
<protein>
    <submittedName>
        <fullName evidence="5">LytR family transcriptional regulator</fullName>
    </submittedName>
</protein>
<dbReference type="Gene3D" id="3.40.630.190">
    <property type="entry name" value="LCP protein"/>
    <property type="match status" value="1"/>
</dbReference>
<feature type="transmembrane region" description="Helical" evidence="2">
    <location>
        <begin position="20"/>
        <end position="38"/>
    </location>
</feature>